<dbReference type="OrthoDB" id="88363at2"/>
<name>D5EEV1_AMICL</name>
<gene>
    <name evidence="2" type="ordered locus">Amico_0958</name>
</gene>
<dbReference type="HOGENOM" id="CLU_114448_1_0_0"/>
<reference evidence="2 3" key="1">
    <citation type="journal article" date="2010" name="Stand. Genomic Sci.">
        <title>Complete genome sequence of Aminobacterium colombiense type strain (ALA-1).</title>
        <authorList>
            <person name="Chertkov O."/>
            <person name="Sikorski J."/>
            <person name="Brambilla E."/>
            <person name="Lapidus A."/>
            <person name="Copeland A."/>
            <person name="Glavina Del Rio T."/>
            <person name="Nolan M."/>
            <person name="Lucas S."/>
            <person name="Tice H."/>
            <person name="Cheng J.F."/>
            <person name="Han C."/>
            <person name="Detter J.C."/>
            <person name="Bruce D."/>
            <person name="Tapia R."/>
            <person name="Goodwin L."/>
            <person name="Pitluck S."/>
            <person name="Liolios K."/>
            <person name="Ivanova N."/>
            <person name="Mavromatis K."/>
            <person name="Ovchinnikova G."/>
            <person name="Pati A."/>
            <person name="Chen A."/>
            <person name="Palaniappan K."/>
            <person name="Land M."/>
            <person name="Hauser L."/>
            <person name="Chang Y.J."/>
            <person name="Jeffries C.D."/>
            <person name="Spring S."/>
            <person name="Rohde M."/>
            <person name="Goker M."/>
            <person name="Bristow J."/>
            <person name="Eisen J.A."/>
            <person name="Markowitz V."/>
            <person name="Hugenholtz P."/>
            <person name="Kyrpides N.C."/>
            <person name="Klenk H.P."/>
        </authorList>
    </citation>
    <scope>NUCLEOTIDE SEQUENCE [LARGE SCALE GENOMIC DNA]</scope>
    <source>
        <strain evidence="3">DSM 12261 / ALA-1</strain>
    </source>
</reference>
<keyword evidence="3" id="KW-1185">Reference proteome</keyword>
<protein>
    <recommendedName>
        <fullName evidence="1">DUF3870 domain-containing protein</fullName>
    </recommendedName>
</protein>
<proteinExistence type="predicted"/>
<feature type="domain" description="DUF3870" evidence="1">
    <location>
        <begin position="13"/>
        <end position="106"/>
    </location>
</feature>
<dbReference type="AlphaFoldDB" id="D5EEV1"/>
<organism evidence="2 3">
    <name type="scientific">Aminobacterium colombiense (strain DSM 12261 / ALA-1)</name>
    <dbReference type="NCBI Taxonomy" id="572547"/>
    <lineage>
        <taxon>Bacteria</taxon>
        <taxon>Thermotogati</taxon>
        <taxon>Synergistota</taxon>
        <taxon>Synergistia</taxon>
        <taxon>Synergistales</taxon>
        <taxon>Aminobacteriaceae</taxon>
        <taxon>Aminobacterium</taxon>
    </lineage>
</organism>
<evidence type="ECO:0000259" key="1">
    <source>
        <dbReference type="Pfam" id="PF12986"/>
    </source>
</evidence>
<dbReference type="RefSeq" id="WP_013048346.1">
    <property type="nucleotide sequence ID" value="NC_014011.1"/>
</dbReference>
<dbReference type="Pfam" id="PF12986">
    <property type="entry name" value="DUF3870"/>
    <property type="match status" value="1"/>
</dbReference>
<sequence>MSNYVKYPENSILIVGNSQTTSFNPINQQFGAFFISFILLKDSEEIIDCGVSMTLKVTERFVQEVFLGRRLVQDEEVIVSNVLTRYFGSSQKAIIAAYRDAIKKYKEVTALKKV</sequence>
<evidence type="ECO:0000313" key="2">
    <source>
        <dbReference type="EMBL" id="ADE57083.1"/>
    </source>
</evidence>
<accession>D5EEV1</accession>
<dbReference type="EMBL" id="CP001997">
    <property type="protein sequence ID" value="ADE57083.1"/>
    <property type="molecule type" value="Genomic_DNA"/>
</dbReference>
<dbReference type="eggNOG" id="ENOG5032YR6">
    <property type="taxonomic scope" value="Bacteria"/>
</dbReference>
<dbReference type="Proteomes" id="UP000002366">
    <property type="component" value="Chromosome"/>
</dbReference>
<evidence type="ECO:0000313" key="3">
    <source>
        <dbReference type="Proteomes" id="UP000002366"/>
    </source>
</evidence>
<dbReference type="STRING" id="572547.Amico_0958"/>
<dbReference type="InterPro" id="IPR024617">
    <property type="entry name" value="DUF3870"/>
</dbReference>
<dbReference type="KEGG" id="aco:Amico_0958"/>